<dbReference type="PANTHER" id="PTHR30106">
    <property type="entry name" value="INNER MEMBRANE PROTEIN YEIH-RELATED"/>
    <property type="match status" value="1"/>
</dbReference>
<evidence type="ECO:0000313" key="9">
    <source>
        <dbReference type="Proteomes" id="UP000257076"/>
    </source>
</evidence>
<protein>
    <submittedName>
        <fullName evidence="8">Putative integral membrane protein (TIGR00698 family)</fullName>
    </submittedName>
</protein>
<name>A0A3E0B2M4_9STAP</name>
<comment type="similarity">
    <text evidence="2">Belongs to the UPF0324 family.</text>
</comment>
<feature type="transmembrane region" description="Helical" evidence="7">
    <location>
        <begin position="258"/>
        <end position="277"/>
    </location>
</feature>
<evidence type="ECO:0000313" key="8">
    <source>
        <dbReference type="EMBL" id="REG26219.1"/>
    </source>
</evidence>
<feature type="transmembrane region" description="Helical" evidence="7">
    <location>
        <begin position="129"/>
        <end position="152"/>
    </location>
</feature>
<keyword evidence="6 7" id="KW-0472">Membrane</keyword>
<dbReference type="EMBL" id="QUMW01000005">
    <property type="protein sequence ID" value="REG26219.1"/>
    <property type="molecule type" value="Genomic_DNA"/>
</dbReference>
<evidence type="ECO:0000256" key="1">
    <source>
        <dbReference type="ARBA" id="ARBA00004651"/>
    </source>
</evidence>
<dbReference type="OrthoDB" id="9811391at2"/>
<dbReference type="Pfam" id="PF03601">
    <property type="entry name" value="Cons_hypoth698"/>
    <property type="match status" value="1"/>
</dbReference>
<feature type="transmembrane region" description="Helical" evidence="7">
    <location>
        <begin position="14"/>
        <end position="34"/>
    </location>
</feature>
<feature type="transmembrane region" description="Helical" evidence="7">
    <location>
        <begin position="46"/>
        <end position="65"/>
    </location>
</feature>
<keyword evidence="4 7" id="KW-0812">Transmembrane</keyword>
<comment type="subcellular location">
    <subcellularLocation>
        <location evidence="1">Cell membrane</location>
        <topology evidence="1">Multi-pass membrane protein</topology>
    </subcellularLocation>
</comment>
<evidence type="ECO:0000256" key="5">
    <source>
        <dbReference type="ARBA" id="ARBA00022989"/>
    </source>
</evidence>
<evidence type="ECO:0000256" key="3">
    <source>
        <dbReference type="ARBA" id="ARBA00022475"/>
    </source>
</evidence>
<dbReference type="InterPro" id="IPR018383">
    <property type="entry name" value="UPF0324_pro"/>
</dbReference>
<comment type="caution">
    <text evidence="8">The sequence shown here is derived from an EMBL/GenBank/DDBJ whole genome shotgun (WGS) entry which is preliminary data.</text>
</comment>
<organism evidence="8 9">
    <name type="scientific">Jeotgalicoccus halotolerans</name>
    <dbReference type="NCBI Taxonomy" id="157227"/>
    <lineage>
        <taxon>Bacteria</taxon>
        <taxon>Bacillati</taxon>
        <taxon>Bacillota</taxon>
        <taxon>Bacilli</taxon>
        <taxon>Bacillales</taxon>
        <taxon>Staphylococcaceae</taxon>
        <taxon>Jeotgalicoccus</taxon>
    </lineage>
</organism>
<evidence type="ECO:0000256" key="4">
    <source>
        <dbReference type="ARBA" id="ARBA00022692"/>
    </source>
</evidence>
<sequence length="340" mass="36955">MYVNTEKKQKLKSLLWWGAGVAFTFLIALFGYLLSSLPGLDNVGQLACAIIIAVIYRHFFGYPYILKNGIIFSSQKLLRLAIILYGLKLNIDIIFQDGMGLLLRDVIIIAAVIFLTVWAAKMFKADSTISLLLGVGTGVCGAAAIAAIAPIVKSKDEDTAISVGIIALVGTVFAVGYTLLEPVLPLSPESYGIWAGSTLHELAHVAIAAEPAGEDALAISLLAKLGRVFLLVPLAFIFIFFMNRKEEGNREKRSKVKFPWFLVGFLIMSVVGSYVIGKAVEVPDNIMEGVSSLTTWFLTAAMVGLGLNVNLYELRRKAFKPLLIMIGVSLILSVLTYFSI</sequence>
<keyword evidence="9" id="KW-1185">Reference proteome</keyword>
<dbReference type="GO" id="GO:0005886">
    <property type="term" value="C:plasma membrane"/>
    <property type="evidence" value="ECO:0007669"/>
    <property type="project" value="UniProtKB-SubCell"/>
</dbReference>
<keyword evidence="3" id="KW-1003">Cell membrane</keyword>
<reference evidence="8 9" key="1">
    <citation type="submission" date="2018-08" db="EMBL/GenBank/DDBJ databases">
        <title>Genomic Encyclopedia of Type Strains, Phase IV (KMG-IV): sequencing the most valuable type-strain genomes for metagenomic binning, comparative biology and taxonomic classification.</title>
        <authorList>
            <person name="Goeker M."/>
        </authorList>
    </citation>
    <scope>NUCLEOTIDE SEQUENCE [LARGE SCALE GENOMIC DNA]</scope>
    <source>
        <strain evidence="8 9">DSM 17274</strain>
    </source>
</reference>
<evidence type="ECO:0000256" key="2">
    <source>
        <dbReference type="ARBA" id="ARBA00007977"/>
    </source>
</evidence>
<dbReference type="Proteomes" id="UP000257076">
    <property type="component" value="Unassembled WGS sequence"/>
</dbReference>
<keyword evidence="5 7" id="KW-1133">Transmembrane helix</keyword>
<gene>
    <name evidence="8" type="ORF">DFR63_0223</name>
</gene>
<feature type="transmembrane region" description="Helical" evidence="7">
    <location>
        <begin position="102"/>
        <end position="123"/>
    </location>
</feature>
<evidence type="ECO:0000256" key="7">
    <source>
        <dbReference type="SAM" id="Phobius"/>
    </source>
</evidence>
<dbReference type="RefSeq" id="WP_115883917.1">
    <property type="nucleotide sequence ID" value="NZ_CBCSHX010000015.1"/>
</dbReference>
<feature type="transmembrane region" description="Helical" evidence="7">
    <location>
        <begin position="159"/>
        <end position="180"/>
    </location>
</feature>
<accession>A0A3E0B2M4</accession>
<evidence type="ECO:0000256" key="6">
    <source>
        <dbReference type="ARBA" id="ARBA00023136"/>
    </source>
</evidence>
<dbReference type="PANTHER" id="PTHR30106:SF2">
    <property type="entry name" value="UPF0324 INNER MEMBRANE PROTEIN YEIH"/>
    <property type="match status" value="1"/>
</dbReference>
<proteinExistence type="inferred from homology"/>
<feature type="transmembrane region" description="Helical" evidence="7">
    <location>
        <begin position="225"/>
        <end position="242"/>
    </location>
</feature>
<feature type="transmembrane region" description="Helical" evidence="7">
    <location>
        <begin position="289"/>
        <end position="309"/>
    </location>
</feature>
<feature type="transmembrane region" description="Helical" evidence="7">
    <location>
        <begin position="321"/>
        <end position="339"/>
    </location>
</feature>
<dbReference type="AlphaFoldDB" id="A0A3E0B2M4"/>